<evidence type="ECO:0000313" key="2">
    <source>
        <dbReference type="EMBL" id="PLC11105.1"/>
    </source>
</evidence>
<comment type="caution">
    <text evidence="2">The sequence shown here is derived from an EMBL/GenBank/DDBJ whole genome shotgun (WGS) entry which is preliminary data.</text>
</comment>
<feature type="compositionally biased region" description="Pro residues" evidence="1">
    <location>
        <begin position="51"/>
        <end position="60"/>
    </location>
</feature>
<organism evidence="2 3">
    <name type="scientific">Kocuria flava</name>
    <dbReference type="NCBI Taxonomy" id="446860"/>
    <lineage>
        <taxon>Bacteria</taxon>
        <taxon>Bacillati</taxon>
        <taxon>Actinomycetota</taxon>
        <taxon>Actinomycetes</taxon>
        <taxon>Micrococcales</taxon>
        <taxon>Micrococcaceae</taxon>
        <taxon>Kocuria</taxon>
    </lineage>
</organism>
<proteinExistence type="predicted"/>
<dbReference type="Proteomes" id="UP000234632">
    <property type="component" value="Unassembled WGS sequence"/>
</dbReference>
<feature type="region of interest" description="Disordered" evidence="1">
    <location>
        <begin position="25"/>
        <end position="60"/>
    </location>
</feature>
<sequence length="60" mass="6842">MEWWFRAATDCASRLKRSWKESSCASSGRSTLIATRRPSRRSRPTWTVAMPPRPMASPTS</sequence>
<evidence type="ECO:0000313" key="3">
    <source>
        <dbReference type="Proteomes" id="UP000234632"/>
    </source>
</evidence>
<accession>A0A2N4SYP9</accession>
<dbReference type="EMBL" id="LOMZ01000001">
    <property type="protein sequence ID" value="PLC11105.1"/>
    <property type="molecule type" value="Genomic_DNA"/>
</dbReference>
<reference evidence="2 3" key="1">
    <citation type="submission" date="2015-12" db="EMBL/GenBank/DDBJ databases">
        <authorList>
            <person name="Shamseldin A."/>
            <person name="Moawad H."/>
            <person name="Abd El-Rahim W.M."/>
            <person name="Sadowsky M.J."/>
        </authorList>
    </citation>
    <scope>NUCLEOTIDE SEQUENCE [LARGE SCALE GENOMIC DNA]</scope>
    <source>
        <strain evidence="2 3">S43</strain>
    </source>
</reference>
<gene>
    <name evidence="2" type="ORF">AUQ48_01100</name>
</gene>
<dbReference type="AlphaFoldDB" id="A0A2N4SYP9"/>
<evidence type="ECO:0000256" key="1">
    <source>
        <dbReference type="SAM" id="MobiDB-lite"/>
    </source>
</evidence>
<name>A0A2N4SYP9_9MICC</name>
<protein>
    <submittedName>
        <fullName evidence="2">Uncharacterized protein</fullName>
    </submittedName>
</protein>